<sequence length="174" mass="19743">MKTACMCLAWNTIVAHLLCRSMYGLWGTAPDANALTYICSLLFAKRPTSTTNEQIWEQAVEDRHRTAARQRRRSASYTLPAIISCPFQVSLATWSCTAKFLYDMHGVVVEAERNLNERKLKPTYGKVGRQEDGVGAYERVTPSPPPRRPPSTVLALYRRSLSLRFMLGWVRCKS</sequence>
<evidence type="ECO:0000313" key="3">
    <source>
        <dbReference type="Proteomes" id="UP000193067"/>
    </source>
</evidence>
<organism evidence="2 3">
    <name type="scientific">Trametes coccinea (strain BRFM310)</name>
    <name type="common">Pycnoporus coccineus</name>
    <dbReference type="NCBI Taxonomy" id="1353009"/>
    <lineage>
        <taxon>Eukaryota</taxon>
        <taxon>Fungi</taxon>
        <taxon>Dikarya</taxon>
        <taxon>Basidiomycota</taxon>
        <taxon>Agaricomycotina</taxon>
        <taxon>Agaricomycetes</taxon>
        <taxon>Polyporales</taxon>
        <taxon>Polyporaceae</taxon>
        <taxon>Trametes</taxon>
    </lineage>
</organism>
<evidence type="ECO:0008006" key="4">
    <source>
        <dbReference type="Google" id="ProtNLM"/>
    </source>
</evidence>
<feature type="signal peptide" evidence="1">
    <location>
        <begin position="1"/>
        <end position="19"/>
    </location>
</feature>
<reference evidence="2 3" key="1">
    <citation type="journal article" date="2015" name="Biotechnol. Biofuels">
        <title>Enhanced degradation of softwood versus hardwood by the white-rot fungus Pycnoporus coccineus.</title>
        <authorList>
            <person name="Couturier M."/>
            <person name="Navarro D."/>
            <person name="Chevret D."/>
            <person name="Henrissat B."/>
            <person name="Piumi F."/>
            <person name="Ruiz-Duenas F.J."/>
            <person name="Martinez A.T."/>
            <person name="Grigoriev I.V."/>
            <person name="Riley R."/>
            <person name="Lipzen A."/>
            <person name="Berrin J.G."/>
            <person name="Master E.R."/>
            <person name="Rosso M.N."/>
        </authorList>
    </citation>
    <scope>NUCLEOTIDE SEQUENCE [LARGE SCALE GENOMIC DNA]</scope>
    <source>
        <strain evidence="2 3">BRFM310</strain>
    </source>
</reference>
<name>A0A1Y2IN70_TRAC3</name>
<gene>
    <name evidence="2" type="ORF">PYCCODRAFT_464393</name>
</gene>
<evidence type="ECO:0000256" key="1">
    <source>
        <dbReference type="SAM" id="SignalP"/>
    </source>
</evidence>
<dbReference type="EMBL" id="KZ084109">
    <property type="protein sequence ID" value="OSD01691.1"/>
    <property type="molecule type" value="Genomic_DNA"/>
</dbReference>
<evidence type="ECO:0000313" key="2">
    <source>
        <dbReference type="EMBL" id="OSD01691.1"/>
    </source>
</evidence>
<dbReference type="Proteomes" id="UP000193067">
    <property type="component" value="Unassembled WGS sequence"/>
</dbReference>
<proteinExistence type="predicted"/>
<dbReference type="AlphaFoldDB" id="A0A1Y2IN70"/>
<keyword evidence="3" id="KW-1185">Reference proteome</keyword>
<keyword evidence="1" id="KW-0732">Signal</keyword>
<protein>
    <recommendedName>
        <fullName evidence="4">Secreted protein</fullName>
    </recommendedName>
</protein>
<feature type="chain" id="PRO_5013073391" description="Secreted protein" evidence="1">
    <location>
        <begin position="20"/>
        <end position="174"/>
    </location>
</feature>
<accession>A0A1Y2IN70</accession>